<dbReference type="Proteomes" id="UP000015354">
    <property type="component" value="Unassembled WGS sequence"/>
</dbReference>
<evidence type="ECO:0000256" key="1">
    <source>
        <dbReference type="SAM" id="MobiDB-lite"/>
    </source>
</evidence>
<proteinExistence type="predicted"/>
<feature type="compositionally biased region" description="Pro residues" evidence="1">
    <location>
        <begin position="129"/>
        <end position="138"/>
    </location>
</feature>
<accession>S9TK44</accession>
<protein>
    <submittedName>
        <fullName evidence="2">Uncharacterized protein</fullName>
    </submittedName>
</protein>
<comment type="caution">
    <text evidence="2">The sequence shown here is derived from an EMBL/GenBank/DDBJ whole genome shotgun (WGS) entry which is preliminary data.</text>
</comment>
<organism evidence="2 3">
    <name type="scientific">Strigomonas culicis</name>
    <dbReference type="NCBI Taxonomy" id="28005"/>
    <lineage>
        <taxon>Eukaryota</taxon>
        <taxon>Discoba</taxon>
        <taxon>Euglenozoa</taxon>
        <taxon>Kinetoplastea</taxon>
        <taxon>Metakinetoplastina</taxon>
        <taxon>Trypanosomatida</taxon>
        <taxon>Trypanosomatidae</taxon>
        <taxon>Strigomonadinae</taxon>
        <taxon>Strigomonas</taxon>
    </lineage>
</organism>
<name>S9TK44_9TRYP</name>
<keyword evidence="3" id="KW-1185">Reference proteome</keyword>
<feature type="region of interest" description="Disordered" evidence="1">
    <location>
        <begin position="225"/>
        <end position="246"/>
    </location>
</feature>
<dbReference type="AlphaFoldDB" id="S9TK44"/>
<feature type="region of interest" description="Disordered" evidence="1">
    <location>
        <begin position="179"/>
        <end position="209"/>
    </location>
</feature>
<feature type="region of interest" description="Disordered" evidence="1">
    <location>
        <begin position="1"/>
        <end position="21"/>
    </location>
</feature>
<dbReference type="EMBL" id="ATMH01010621">
    <property type="protein sequence ID" value="EPY17194.1"/>
    <property type="molecule type" value="Genomic_DNA"/>
</dbReference>
<gene>
    <name evidence="2" type="ORF">STCU_10778</name>
</gene>
<sequence>MSSALEEIRTDSNKEPLSVAGSSYDDLYSYFDYLLYRGGDDVPNLVSDMFSMGVRHPPDAADPTPPDEHRDNPNSLAEGEAEAQRREAVRAVLETVRQSLQGAGADGVPLQPHPPAGGSEPRPLAAAVPPSPTAPFPPLQFLATAGKPAPPQGRYARAITADGRDDAGDNSTSTLATAVLPKAPGCPPLSESARPPLAKHPHGGELGLLQLPGRRANKYNELIPQPPEELRAGSYGRGASEGAAPLETEDTVELLEQALEVLLPNGVHKGKAAHALPRAAVSPRHRGEQEPTEEVKGDESPHSTSPIMPLTKKKALCDLEHPLHQRKETYTNQLRTIHSSTSNNNNNISSEGYEEEPLEEAVRREMGRPAAPLRLPRYVGMPHAPNTAKAPNSVTEPGTAVETELEPITGDAFHTCPTHNTARILGDLPDVEVPGRGLHAHFTVSTDFR</sequence>
<feature type="compositionally biased region" description="Basic and acidic residues" evidence="1">
    <location>
        <begin position="1"/>
        <end position="14"/>
    </location>
</feature>
<feature type="region of interest" description="Disordered" evidence="1">
    <location>
        <begin position="102"/>
        <end position="154"/>
    </location>
</feature>
<feature type="region of interest" description="Disordered" evidence="1">
    <location>
        <begin position="53"/>
        <end position="87"/>
    </location>
</feature>
<feature type="region of interest" description="Disordered" evidence="1">
    <location>
        <begin position="273"/>
        <end position="308"/>
    </location>
</feature>
<evidence type="ECO:0000313" key="3">
    <source>
        <dbReference type="Proteomes" id="UP000015354"/>
    </source>
</evidence>
<evidence type="ECO:0000313" key="2">
    <source>
        <dbReference type="EMBL" id="EPY17194.1"/>
    </source>
</evidence>
<reference evidence="2 3" key="1">
    <citation type="journal article" date="2013" name="PLoS ONE">
        <title>Predicting the Proteins of Angomonas deanei, Strigomonas culicis and Their Respective Endosymbionts Reveals New Aspects of the Trypanosomatidae Family.</title>
        <authorList>
            <person name="Motta M.C."/>
            <person name="Martins A.C."/>
            <person name="de Souza S.S."/>
            <person name="Catta-Preta C.M."/>
            <person name="Silva R."/>
            <person name="Klein C.C."/>
            <person name="de Almeida L.G."/>
            <person name="de Lima Cunha O."/>
            <person name="Ciapina L.P."/>
            <person name="Brocchi M."/>
            <person name="Colabardini A.C."/>
            <person name="de Araujo Lima B."/>
            <person name="Machado C.R."/>
            <person name="de Almeida Soares C.M."/>
            <person name="Probst C.M."/>
            <person name="de Menezes C.B."/>
            <person name="Thompson C.E."/>
            <person name="Bartholomeu D.C."/>
            <person name="Gradia D.F."/>
            <person name="Pavoni D.P."/>
            <person name="Grisard E.C."/>
            <person name="Fantinatti-Garboggini F."/>
            <person name="Marchini F.K."/>
            <person name="Rodrigues-Luiz G.F."/>
            <person name="Wagner G."/>
            <person name="Goldman G.H."/>
            <person name="Fietto J.L."/>
            <person name="Elias M.C."/>
            <person name="Goldman M.H."/>
            <person name="Sagot M.F."/>
            <person name="Pereira M."/>
            <person name="Stoco P.H."/>
            <person name="de Mendonca-Neto R.P."/>
            <person name="Teixeira S.M."/>
            <person name="Maciel T.E."/>
            <person name="de Oliveira Mendes T.A."/>
            <person name="Urmenyi T.P."/>
            <person name="de Souza W."/>
            <person name="Schenkman S."/>
            <person name="de Vasconcelos A.T."/>
        </authorList>
    </citation>
    <scope>NUCLEOTIDE SEQUENCE [LARGE SCALE GENOMIC DNA]</scope>
</reference>
<feature type="compositionally biased region" description="Basic and acidic residues" evidence="1">
    <location>
        <begin position="285"/>
        <end position="301"/>
    </location>
</feature>